<comment type="caution">
    <text evidence="3">The sequence shown here is derived from an EMBL/GenBank/DDBJ whole genome shotgun (WGS) entry which is preliminary data.</text>
</comment>
<evidence type="ECO:0000313" key="3">
    <source>
        <dbReference type="EMBL" id="MFC4107377.1"/>
    </source>
</evidence>
<dbReference type="CDD" id="cd04301">
    <property type="entry name" value="NAT_SF"/>
    <property type="match status" value="1"/>
</dbReference>
<dbReference type="GO" id="GO:0016746">
    <property type="term" value="F:acyltransferase activity"/>
    <property type="evidence" value="ECO:0007669"/>
    <property type="project" value="UniProtKB-KW"/>
</dbReference>
<name>A0ABV8KN61_9ACTN</name>
<evidence type="ECO:0000259" key="2">
    <source>
        <dbReference type="PROSITE" id="PS51186"/>
    </source>
</evidence>
<dbReference type="EC" id="2.3.-.-" evidence="3"/>
<dbReference type="Pfam" id="PF13302">
    <property type="entry name" value="Acetyltransf_3"/>
    <property type="match status" value="2"/>
</dbReference>
<dbReference type="EMBL" id="JBHSBN010000009">
    <property type="protein sequence ID" value="MFC4107377.1"/>
    <property type="molecule type" value="Genomic_DNA"/>
</dbReference>
<evidence type="ECO:0000256" key="1">
    <source>
        <dbReference type="SAM" id="MobiDB-lite"/>
    </source>
</evidence>
<proteinExistence type="predicted"/>
<accession>A0ABV8KN61</accession>
<protein>
    <submittedName>
        <fullName evidence="3">GNAT family N-acetyltransferase</fullName>
        <ecNumber evidence="3">2.3.-.-</ecNumber>
    </submittedName>
</protein>
<dbReference type="PANTHER" id="PTHR43441:SF10">
    <property type="entry name" value="ACETYLTRANSFERASE"/>
    <property type="match status" value="1"/>
</dbReference>
<reference evidence="4" key="1">
    <citation type="journal article" date="2019" name="Int. J. Syst. Evol. Microbiol.">
        <title>The Global Catalogue of Microorganisms (GCM) 10K type strain sequencing project: providing services to taxonomists for standard genome sequencing and annotation.</title>
        <authorList>
            <consortium name="The Broad Institute Genomics Platform"/>
            <consortium name="The Broad Institute Genome Sequencing Center for Infectious Disease"/>
            <person name="Wu L."/>
            <person name="Ma J."/>
        </authorList>
    </citation>
    <scope>NUCLEOTIDE SEQUENCE [LARGE SCALE GENOMIC DNA]</scope>
    <source>
        <strain evidence="4">2902at01</strain>
    </source>
</reference>
<sequence>MRRETVPGDGVLLRPYRESDAADLASACADPVTLRFVTGMPEPYTPADAHWWIGTGAPAAWAGGGAAYAIVDPATDRLLGGMGLGQVVPERAQAEIGYWVAPWARGRGVATAAVRTLTGYAFDSGLERLELLTDWANEASQRVALAAGFQREGVRRRAARSRDGGRVDLVAWVRLADDPPGPAPRLLPDLPNLPKPDLPDLPNLPTVPARPTETTAGAGPTETSAGAGPTETGRRRGWLTDGVIGLRRLGPTDVDFFHELQNQPDVMATNVPPGPADRAKIVTRCDRAAARWLAGEQADLVLVDVASGRPAGAVALYYEQPALREAMVAYSLLPAWRGRGYPTRAVRLLAGWAFREAGIARLFGGTLPTNVASQRVLEKAGFRREGVLRGQLPGRAGTRADDVVFGLLPTD</sequence>
<dbReference type="Proteomes" id="UP001595868">
    <property type="component" value="Unassembled WGS sequence"/>
</dbReference>
<dbReference type="Gene3D" id="3.40.630.30">
    <property type="match status" value="2"/>
</dbReference>
<dbReference type="PROSITE" id="PS51186">
    <property type="entry name" value="GNAT"/>
    <property type="match status" value="2"/>
</dbReference>
<dbReference type="InterPro" id="IPR051908">
    <property type="entry name" value="Ribosomal_N-acetyltransferase"/>
</dbReference>
<keyword evidence="3" id="KW-0012">Acyltransferase</keyword>
<dbReference type="PANTHER" id="PTHR43441">
    <property type="entry name" value="RIBOSOMAL-PROTEIN-SERINE ACETYLTRANSFERASE"/>
    <property type="match status" value="1"/>
</dbReference>
<feature type="compositionally biased region" description="Pro residues" evidence="1">
    <location>
        <begin position="179"/>
        <end position="196"/>
    </location>
</feature>
<organism evidence="3 4">
    <name type="scientific">Micromonospora zhanjiangensis</name>
    <dbReference type="NCBI Taxonomy" id="1522057"/>
    <lineage>
        <taxon>Bacteria</taxon>
        <taxon>Bacillati</taxon>
        <taxon>Actinomycetota</taxon>
        <taxon>Actinomycetes</taxon>
        <taxon>Micromonosporales</taxon>
        <taxon>Micromonosporaceae</taxon>
        <taxon>Micromonospora</taxon>
    </lineage>
</organism>
<feature type="region of interest" description="Disordered" evidence="1">
    <location>
        <begin position="178"/>
        <end position="236"/>
    </location>
</feature>
<gene>
    <name evidence="3" type="ORF">ACFOX0_15785</name>
</gene>
<feature type="domain" description="N-acetyltransferase" evidence="2">
    <location>
        <begin position="244"/>
        <end position="410"/>
    </location>
</feature>
<feature type="domain" description="N-acetyltransferase" evidence="2">
    <location>
        <begin position="11"/>
        <end position="176"/>
    </location>
</feature>
<keyword evidence="3" id="KW-0808">Transferase</keyword>
<evidence type="ECO:0000313" key="4">
    <source>
        <dbReference type="Proteomes" id="UP001595868"/>
    </source>
</evidence>
<dbReference type="SUPFAM" id="SSF55729">
    <property type="entry name" value="Acyl-CoA N-acyltransferases (Nat)"/>
    <property type="match status" value="2"/>
</dbReference>
<dbReference type="InterPro" id="IPR016181">
    <property type="entry name" value="Acyl_CoA_acyltransferase"/>
</dbReference>
<dbReference type="RefSeq" id="WP_377546202.1">
    <property type="nucleotide sequence ID" value="NZ_JBHSBN010000009.1"/>
</dbReference>
<dbReference type="InterPro" id="IPR000182">
    <property type="entry name" value="GNAT_dom"/>
</dbReference>
<keyword evidence="4" id="KW-1185">Reference proteome</keyword>
<feature type="compositionally biased region" description="Low complexity" evidence="1">
    <location>
        <begin position="200"/>
        <end position="230"/>
    </location>
</feature>